<organism evidence="1 2">
    <name type="scientific">Phytophthora infestans (strain T30-4)</name>
    <name type="common">Potato late blight agent</name>
    <dbReference type="NCBI Taxonomy" id="403677"/>
    <lineage>
        <taxon>Eukaryota</taxon>
        <taxon>Sar</taxon>
        <taxon>Stramenopiles</taxon>
        <taxon>Oomycota</taxon>
        <taxon>Peronosporomycetes</taxon>
        <taxon>Peronosporales</taxon>
        <taxon>Peronosporaceae</taxon>
        <taxon>Phytophthora</taxon>
    </lineage>
</organism>
<dbReference type="KEGG" id="pif:PITG_02172"/>
<dbReference type="RefSeq" id="XP_002907135.1">
    <property type="nucleotide sequence ID" value="XM_002907089.1"/>
</dbReference>
<evidence type="ECO:0000313" key="1">
    <source>
        <dbReference type="EMBL" id="EEY63699.1"/>
    </source>
</evidence>
<name>D0MVN6_PHYIT</name>
<dbReference type="HOGENOM" id="CLU_1520754_0_0_1"/>
<reference evidence="2" key="1">
    <citation type="journal article" date="2009" name="Nature">
        <title>Genome sequence and analysis of the Irish potato famine pathogen Phytophthora infestans.</title>
        <authorList>
            <consortium name="The Broad Institute Genome Sequencing Platform"/>
            <person name="Haas B.J."/>
            <person name="Kamoun S."/>
            <person name="Zody M.C."/>
            <person name="Jiang R.H."/>
            <person name="Handsaker R.E."/>
            <person name="Cano L.M."/>
            <person name="Grabherr M."/>
            <person name="Kodira C.D."/>
            <person name="Raffaele S."/>
            <person name="Torto-Alalibo T."/>
            <person name="Bozkurt T.O."/>
            <person name="Ah-Fong A.M."/>
            <person name="Alvarado L."/>
            <person name="Anderson V.L."/>
            <person name="Armstrong M.R."/>
            <person name="Avrova A."/>
            <person name="Baxter L."/>
            <person name="Beynon J."/>
            <person name="Boevink P.C."/>
            <person name="Bollmann S.R."/>
            <person name="Bos J.I."/>
            <person name="Bulone V."/>
            <person name="Cai G."/>
            <person name="Cakir C."/>
            <person name="Carrington J.C."/>
            <person name="Chawner M."/>
            <person name="Conti L."/>
            <person name="Costanzo S."/>
            <person name="Ewan R."/>
            <person name="Fahlgren N."/>
            <person name="Fischbach M.A."/>
            <person name="Fugelstad J."/>
            <person name="Gilroy E.M."/>
            <person name="Gnerre S."/>
            <person name="Green P.J."/>
            <person name="Grenville-Briggs L.J."/>
            <person name="Griffith J."/>
            <person name="Grunwald N.J."/>
            <person name="Horn K."/>
            <person name="Horner N.R."/>
            <person name="Hu C.H."/>
            <person name="Huitema E."/>
            <person name="Jeong D.H."/>
            <person name="Jones A.M."/>
            <person name="Jones J.D."/>
            <person name="Jones R.W."/>
            <person name="Karlsson E.K."/>
            <person name="Kunjeti S.G."/>
            <person name="Lamour K."/>
            <person name="Liu Z."/>
            <person name="Ma L."/>
            <person name="Maclean D."/>
            <person name="Chibucos M.C."/>
            <person name="McDonald H."/>
            <person name="McWalters J."/>
            <person name="Meijer H.J."/>
            <person name="Morgan W."/>
            <person name="Morris P.F."/>
            <person name="Munro C.A."/>
            <person name="O'Neill K."/>
            <person name="Ospina-Giraldo M."/>
            <person name="Pinzon A."/>
            <person name="Pritchard L."/>
            <person name="Ramsahoye B."/>
            <person name="Ren Q."/>
            <person name="Restrepo S."/>
            <person name="Roy S."/>
            <person name="Sadanandom A."/>
            <person name="Savidor A."/>
            <person name="Schornack S."/>
            <person name="Schwartz D.C."/>
            <person name="Schumann U.D."/>
            <person name="Schwessinger B."/>
            <person name="Seyer L."/>
            <person name="Sharpe T."/>
            <person name="Silvar C."/>
            <person name="Song J."/>
            <person name="Studholme D.J."/>
            <person name="Sykes S."/>
            <person name="Thines M."/>
            <person name="van de Vondervoort P.J."/>
            <person name="Phuntumart V."/>
            <person name="Wawra S."/>
            <person name="Weide R."/>
            <person name="Win J."/>
            <person name="Young C."/>
            <person name="Zhou S."/>
            <person name="Fry W."/>
            <person name="Meyers B.C."/>
            <person name="van West P."/>
            <person name="Ristaino J."/>
            <person name="Govers F."/>
            <person name="Birch P.R."/>
            <person name="Whisson S.C."/>
            <person name="Judelson H.S."/>
            <person name="Nusbaum C."/>
        </authorList>
    </citation>
    <scope>NUCLEOTIDE SEQUENCE [LARGE SCALE GENOMIC DNA]</scope>
    <source>
        <strain evidence="2">T30-4</strain>
    </source>
</reference>
<dbReference type="AlphaFoldDB" id="D0MVN6"/>
<sequence length="177" mass="19521">MQEIGVEEVARELLSARGTAHGWWQQADKMMRFNGHATSKTMEGQGHKELSPCYHHLHEGQAAPRTVGRCPIGKHVEARRTDDGSTYNSHGRWEAARLANTSKHAGRMAAALTIRTDVPLRPNSTATCQPLDVGVMGPLKAKMRTNWSGITGGTASQKRMYASRYIIEDTDVKRAAK</sequence>
<dbReference type="GeneID" id="9469570"/>
<keyword evidence="2" id="KW-1185">Reference proteome</keyword>
<dbReference type="EMBL" id="DS028120">
    <property type="protein sequence ID" value="EEY63699.1"/>
    <property type="molecule type" value="Genomic_DNA"/>
</dbReference>
<dbReference type="VEuPathDB" id="FungiDB:PITG_02172"/>
<proteinExistence type="predicted"/>
<dbReference type="Proteomes" id="UP000006643">
    <property type="component" value="Unassembled WGS sequence"/>
</dbReference>
<dbReference type="InParanoid" id="D0MVN6"/>
<dbReference type="OrthoDB" id="93641at2759"/>
<protein>
    <submittedName>
        <fullName evidence="1">Uncharacterized protein</fullName>
    </submittedName>
</protein>
<accession>D0MVN6</accession>
<gene>
    <name evidence="1" type="ORF">PITG_02172</name>
</gene>
<evidence type="ECO:0000313" key="2">
    <source>
        <dbReference type="Proteomes" id="UP000006643"/>
    </source>
</evidence>
<dbReference type="eggNOG" id="ENOG502RH0X">
    <property type="taxonomic scope" value="Eukaryota"/>
</dbReference>